<evidence type="ECO:0008006" key="3">
    <source>
        <dbReference type="Google" id="ProtNLM"/>
    </source>
</evidence>
<gene>
    <name evidence="2" type="ORF">KL86SPO_20423</name>
</gene>
<reference evidence="2" key="1">
    <citation type="submission" date="2016-08" db="EMBL/GenBank/DDBJ databases">
        <authorList>
            <person name="Seilhamer J.J."/>
        </authorList>
    </citation>
    <scope>NUCLEOTIDE SEQUENCE</scope>
    <source>
        <strain evidence="2">86</strain>
    </source>
</reference>
<dbReference type="NCBIfam" id="NF041644">
    <property type="entry name" value="CBO0543_fam"/>
    <property type="match status" value="1"/>
</dbReference>
<keyword evidence="1" id="KW-0472">Membrane</keyword>
<dbReference type="EMBL" id="FMJE01000002">
    <property type="protein sequence ID" value="SCM79148.1"/>
    <property type="molecule type" value="Genomic_DNA"/>
</dbReference>
<sequence length="168" mass="19640">MSISVEMFISLAAAVITLLLLIFAVDWRYFRDWVVVYLFKSLLDFVVSSPTVELRLLEYPDRLLPNWYDTSLLFELWVFPVLCILYNQITRDKGLSVILGYALLFSAGITIIEYFLELHTNLIRYIQWSWLTSYVTLSITFLLSRGFIALYRRGCDKAMAVLEKEKTP</sequence>
<dbReference type="InterPro" id="IPR048147">
    <property type="entry name" value="CBO0543-like"/>
</dbReference>
<dbReference type="RefSeq" id="WP_288183414.1">
    <property type="nucleotide sequence ID" value="NZ_LT608335.1"/>
</dbReference>
<feature type="transmembrane region" description="Helical" evidence="1">
    <location>
        <begin position="98"/>
        <end position="116"/>
    </location>
</feature>
<feature type="transmembrane region" description="Helical" evidence="1">
    <location>
        <begin position="128"/>
        <end position="151"/>
    </location>
</feature>
<name>A0A212LNP3_9FIRM</name>
<keyword evidence="1" id="KW-1133">Transmembrane helix</keyword>
<protein>
    <recommendedName>
        <fullName evidence="3">Transmembrane protein</fullName>
    </recommendedName>
</protein>
<proteinExistence type="predicted"/>
<dbReference type="AlphaFoldDB" id="A0A212LNP3"/>
<evidence type="ECO:0000313" key="2">
    <source>
        <dbReference type="EMBL" id="SCM79148.1"/>
    </source>
</evidence>
<feature type="transmembrane region" description="Helical" evidence="1">
    <location>
        <begin position="67"/>
        <end position="86"/>
    </location>
</feature>
<accession>A0A212LNP3</accession>
<organism evidence="2">
    <name type="scientific">uncultured Sporomusa sp</name>
    <dbReference type="NCBI Taxonomy" id="307249"/>
    <lineage>
        <taxon>Bacteria</taxon>
        <taxon>Bacillati</taxon>
        <taxon>Bacillota</taxon>
        <taxon>Negativicutes</taxon>
        <taxon>Selenomonadales</taxon>
        <taxon>Sporomusaceae</taxon>
        <taxon>Sporomusa</taxon>
        <taxon>environmental samples</taxon>
    </lineage>
</organism>
<keyword evidence="1" id="KW-0812">Transmembrane</keyword>
<evidence type="ECO:0000256" key="1">
    <source>
        <dbReference type="SAM" id="Phobius"/>
    </source>
</evidence>